<dbReference type="InterPro" id="IPR020846">
    <property type="entry name" value="MFS_dom"/>
</dbReference>
<dbReference type="Gene3D" id="1.20.1250.20">
    <property type="entry name" value="MFS general substrate transporter like domains"/>
    <property type="match status" value="1"/>
</dbReference>
<feature type="transmembrane region" description="Helical" evidence="6">
    <location>
        <begin position="378"/>
        <end position="396"/>
    </location>
</feature>
<keyword evidence="8" id="KW-1185">Reference proteome</keyword>
<dbReference type="OMA" id="DSMTVCQ"/>
<feature type="transmembrane region" description="Helical" evidence="6">
    <location>
        <begin position="403"/>
        <end position="421"/>
    </location>
</feature>
<protein>
    <submittedName>
        <fullName evidence="9">Synaptic vesicle glycoprotein 2B</fullName>
    </submittedName>
</protein>
<feature type="transmembrane region" description="Helical" evidence="6">
    <location>
        <begin position="39"/>
        <end position="62"/>
    </location>
</feature>
<reference evidence="9" key="1">
    <citation type="submission" date="2025-08" db="UniProtKB">
        <authorList>
            <consortium name="RefSeq"/>
        </authorList>
    </citation>
    <scope>IDENTIFICATION</scope>
    <source>
        <strain evidence="9">15085-1641.00</strain>
        <tissue evidence="9">Whole body</tissue>
    </source>
</reference>
<evidence type="ECO:0000313" key="9">
    <source>
        <dbReference type="RefSeq" id="XP_030081592.1"/>
    </source>
</evidence>
<dbReference type="InterPro" id="IPR036259">
    <property type="entry name" value="MFS_trans_sf"/>
</dbReference>
<feature type="transmembrane region" description="Helical" evidence="6">
    <location>
        <begin position="491"/>
        <end position="510"/>
    </location>
</feature>
<dbReference type="PANTHER" id="PTHR23511:SF37">
    <property type="entry name" value="MAJOR FACILITATOR SUPERFAMILY (MFS) PROFILE DOMAIN-CONTAINING PROTEIN-RELATED"/>
    <property type="match status" value="1"/>
</dbReference>
<evidence type="ECO:0000256" key="5">
    <source>
        <dbReference type="ARBA" id="ARBA00023136"/>
    </source>
</evidence>
<evidence type="ECO:0000256" key="2">
    <source>
        <dbReference type="ARBA" id="ARBA00022448"/>
    </source>
</evidence>
<dbReference type="Proteomes" id="UP000504633">
    <property type="component" value="Unplaced"/>
</dbReference>
<dbReference type="PROSITE" id="PS50850">
    <property type="entry name" value="MFS"/>
    <property type="match status" value="1"/>
</dbReference>
<keyword evidence="4 6" id="KW-1133">Transmembrane helix</keyword>
<dbReference type="GO" id="GO:0016020">
    <property type="term" value="C:membrane"/>
    <property type="evidence" value="ECO:0007669"/>
    <property type="project" value="UniProtKB-SubCell"/>
</dbReference>
<dbReference type="RefSeq" id="XP_030081592.1">
    <property type="nucleotide sequence ID" value="XM_030225732.1"/>
</dbReference>
<keyword evidence="2" id="KW-0813">Transport</keyword>
<feature type="transmembrane region" description="Helical" evidence="6">
    <location>
        <begin position="136"/>
        <end position="153"/>
    </location>
</feature>
<accession>A0A6J2SZF7</accession>
<dbReference type="OrthoDB" id="10262656at2759"/>
<feature type="transmembrane region" description="Helical" evidence="6">
    <location>
        <begin position="307"/>
        <end position="328"/>
    </location>
</feature>
<keyword evidence="5 6" id="KW-0472">Membrane</keyword>
<name>A0A6J2SZF7_DROHY</name>
<evidence type="ECO:0000259" key="7">
    <source>
        <dbReference type="PROSITE" id="PS50850"/>
    </source>
</evidence>
<evidence type="ECO:0000256" key="1">
    <source>
        <dbReference type="ARBA" id="ARBA00004141"/>
    </source>
</evidence>
<evidence type="ECO:0000313" key="8">
    <source>
        <dbReference type="Proteomes" id="UP000504633"/>
    </source>
</evidence>
<dbReference type="GO" id="GO:0022857">
    <property type="term" value="F:transmembrane transporter activity"/>
    <property type="evidence" value="ECO:0007669"/>
    <property type="project" value="InterPro"/>
</dbReference>
<organism evidence="8 9">
    <name type="scientific">Drosophila hydei</name>
    <name type="common">Fruit fly</name>
    <dbReference type="NCBI Taxonomy" id="7224"/>
    <lineage>
        <taxon>Eukaryota</taxon>
        <taxon>Metazoa</taxon>
        <taxon>Ecdysozoa</taxon>
        <taxon>Arthropoda</taxon>
        <taxon>Hexapoda</taxon>
        <taxon>Insecta</taxon>
        <taxon>Pterygota</taxon>
        <taxon>Neoptera</taxon>
        <taxon>Endopterygota</taxon>
        <taxon>Diptera</taxon>
        <taxon>Brachycera</taxon>
        <taxon>Muscomorpha</taxon>
        <taxon>Ephydroidea</taxon>
        <taxon>Drosophilidae</taxon>
        <taxon>Drosophila</taxon>
    </lineage>
</organism>
<feature type="transmembrane region" description="Helical" evidence="6">
    <location>
        <begin position="463"/>
        <end position="485"/>
    </location>
</feature>
<feature type="transmembrane region" description="Helical" evidence="6">
    <location>
        <begin position="427"/>
        <end position="451"/>
    </location>
</feature>
<gene>
    <name evidence="9" type="primary">LOC111601316</name>
</gene>
<dbReference type="SUPFAM" id="SSF103473">
    <property type="entry name" value="MFS general substrate transporter"/>
    <property type="match status" value="1"/>
</dbReference>
<feature type="transmembrane region" description="Helical" evidence="6">
    <location>
        <begin position="74"/>
        <end position="95"/>
    </location>
</feature>
<evidence type="ECO:0000256" key="3">
    <source>
        <dbReference type="ARBA" id="ARBA00022692"/>
    </source>
</evidence>
<evidence type="ECO:0000256" key="4">
    <source>
        <dbReference type="ARBA" id="ARBA00022989"/>
    </source>
</evidence>
<dbReference type="KEGG" id="dhe:111601316"/>
<feature type="transmembrane region" description="Helical" evidence="6">
    <location>
        <begin position="165"/>
        <end position="187"/>
    </location>
</feature>
<dbReference type="InterPro" id="IPR011701">
    <property type="entry name" value="MFS"/>
</dbReference>
<evidence type="ECO:0000256" key="6">
    <source>
        <dbReference type="SAM" id="Phobius"/>
    </source>
</evidence>
<feature type="transmembrane region" description="Helical" evidence="6">
    <location>
        <begin position="107"/>
        <end position="130"/>
    </location>
</feature>
<keyword evidence="3 6" id="KW-0812">Transmembrane</keyword>
<feature type="transmembrane region" description="Helical" evidence="6">
    <location>
        <begin position="207"/>
        <end position="224"/>
    </location>
</feature>
<dbReference type="PANTHER" id="PTHR23511">
    <property type="entry name" value="SYNAPTIC VESICLE GLYCOPROTEIN 2"/>
    <property type="match status" value="1"/>
</dbReference>
<dbReference type="AlphaFoldDB" id="A0A6J2SZF7"/>
<feature type="domain" description="Major facilitator superfamily (MFS) profile" evidence="7">
    <location>
        <begin position="39"/>
        <end position="515"/>
    </location>
</feature>
<sequence>MSTSVNQQDAESKPAQKTMNIGHEYEEVLELIGFGRVQWIILLASGLLLMMVINETMGMSYITIVSQCDFETNSIYKAIMSAASFIGIFSSSYFWGYLSDAIGRKPVLIYTTLCGNLLSLISIIIPNFWIYVVARFLVGFFIAGASSTTYAYLGEFFTPRYRPIVINYASLFVGISTIYVPAIAWLVMSMDWTVEVTENFMFRPWRLLTVFYLIPGLIGTILLIKMPESPKILLSMGKIDDAFSAVEWIALKNIGKHLRDLKVETLKCDVLSDRENILNVSNLPTVSIKKMWEETLPLLKRPHLKNFGISCIVMCGLFFSSSGMGLWYPEILNRLESSVTEDAMTVCDVIDASVNQRHVNITTDICNDQINTKSYIDTITYGSSLIIGYVVMGFVINQIGRKASITLGLTIAAGCALSLIWIKNEVVIIVCFCLYLVLPGLCISVLSGVVVDLVPTKLRGKAVCICLMLGRTGSVFGSNIIGILLESYCHITFGLFSGFVLVCALLAFILPMSAMKQY</sequence>
<proteinExistence type="predicted"/>
<dbReference type="GeneID" id="111601316"/>
<comment type="subcellular location">
    <subcellularLocation>
        <location evidence="1">Membrane</location>
        <topology evidence="1">Multi-pass membrane protein</topology>
    </subcellularLocation>
</comment>
<dbReference type="Pfam" id="PF07690">
    <property type="entry name" value="MFS_1"/>
    <property type="match status" value="2"/>
</dbReference>